<feature type="repeat" description="TPR" evidence="3">
    <location>
        <begin position="725"/>
        <end position="758"/>
    </location>
</feature>
<dbReference type="SMART" id="SM01043">
    <property type="entry name" value="BTAD"/>
    <property type="match status" value="1"/>
</dbReference>
<organism evidence="7 8">
    <name type="scientific">Kibdelosporangium banguiense</name>
    <dbReference type="NCBI Taxonomy" id="1365924"/>
    <lineage>
        <taxon>Bacteria</taxon>
        <taxon>Bacillati</taxon>
        <taxon>Actinomycetota</taxon>
        <taxon>Actinomycetes</taxon>
        <taxon>Pseudonocardiales</taxon>
        <taxon>Pseudonocardiaceae</taxon>
        <taxon>Kibdelosporangium</taxon>
    </lineage>
</organism>
<dbReference type="SMART" id="SM00028">
    <property type="entry name" value="TPR"/>
    <property type="match status" value="5"/>
</dbReference>
<evidence type="ECO:0000259" key="5">
    <source>
        <dbReference type="SMART" id="SM00862"/>
    </source>
</evidence>
<feature type="region of interest" description="Disordered" evidence="4">
    <location>
        <begin position="254"/>
        <end position="274"/>
    </location>
</feature>
<evidence type="ECO:0000259" key="6">
    <source>
        <dbReference type="SMART" id="SM01043"/>
    </source>
</evidence>
<dbReference type="InterPro" id="IPR005158">
    <property type="entry name" value="BTAD"/>
</dbReference>
<sequence>MAGIGQGAAEADFRVLGDIAVQVGDRPVAVGYSRLRCVLAVLLIEANRAVSADQLIDRVWGDQRLPAHPRNAVHYSMSMLRNALADVPGVAISRQATGYQITLDSQFVDVHRFQDLVEQARGVDDVHALTMYEQAFELWRGEPCAGVDTPWFSTFRASLVERHHAARLDYNDLLLRCGRHTQLVTGLRSQVGQHPLDERLAGQYMLALYRSGRQAEALAHHQYIRGQLIEQLGTDPSPPLQELHQRILAADPALATPAGRSEAKRQQPPVPRQLPAPPRLFAGRAEELAQLTALLAGQSGTAVMLSVIRGSGGIGKTWLALRWAHEHLDRFPDGQIYLNLRGFDPTGSPMDPETAIRTILAGLGADPGAVPADLAAQTGLYRSLADGKRLLIVLDNAADADQVTPLLPGSPACTVLVTSRHRLNGLVASHGATAVDLDVLADTAAKDLLARHLGQSRLAEEPDAVSDLVRHCGGLPLALGIVAARVTGQPGFPLAALADELRDRTCRLNAFDAGDLTTNLRAVLSWSCHSLSKAARTVFRLLGLVPGPDISLSGVTCLIDLPADQARVVIRELVDAHLVQQHAPDRYRMHDLIRLYAADSGHPAKSARAALRRLADHYLHTAVAAEQLLDPPPRPQIQLSRAAAGSMPVGLSDQTQALAWFDAEHANLMAIQRLALDQGWHTQVWQLSWTLDVYHYRRGYLTDALVVWQAALTAAERVNDSVTQTLAHRRIGYACARVGRHDEALDHLQRALALTELAGDRSGQAHNHYILARAWEQQGDYQLALHHADHALSLYQSLDQPARAARVLGAAAGYHARLGQYEPAYFHAEAAFVLFRQHNDRDGEGSALTTLGQVAHSTGRHAEALEHYRQALAVFRDLGNTYYEAETLGHLGATYEAVGQLSRARATWHQALRLYRVLRHTTDAGHIQRNLRRLDAVTPENSRA</sequence>
<dbReference type="InterPro" id="IPR001867">
    <property type="entry name" value="OmpR/PhoB-type_DNA-bd"/>
</dbReference>
<comment type="caution">
    <text evidence="7">The sequence shown here is derived from an EMBL/GenBank/DDBJ whole genome shotgun (WGS) entry which is preliminary data.</text>
</comment>
<dbReference type="Gene3D" id="1.10.10.10">
    <property type="entry name" value="Winged helix-like DNA-binding domain superfamily/Winged helix DNA-binding domain"/>
    <property type="match status" value="1"/>
</dbReference>
<dbReference type="InterPro" id="IPR036388">
    <property type="entry name" value="WH-like_DNA-bd_sf"/>
</dbReference>
<dbReference type="PRINTS" id="PR00364">
    <property type="entry name" value="DISEASERSIST"/>
</dbReference>
<protein>
    <submittedName>
        <fullName evidence="7">DNA-binding SARP family transcriptional activator/tetratricopeptide (TPR) repeat protein</fullName>
    </submittedName>
</protein>
<keyword evidence="2 7" id="KW-0238">DNA-binding</keyword>
<dbReference type="CDD" id="cd15831">
    <property type="entry name" value="BTAD"/>
    <property type="match status" value="1"/>
</dbReference>
<evidence type="ECO:0000313" key="8">
    <source>
        <dbReference type="Proteomes" id="UP001519332"/>
    </source>
</evidence>
<dbReference type="PANTHER" id="PTHR47691">
    <property type="entry name" value="REGULATOR-RELATED"/>
    <property type="match status" value="1"/>
</dbReference>
<name>A0ABS4TUB5_9PSEU</name>
<dbReference type="SUPFAM" id="SSF46894">
    <property type="entry name" value="C-terminal effector domain of the bipartite response regulators"/>
    <property type="match status" value="1"/>
</dbReference>
<dbReference type="EMBL" id="JAGINW010000001">
    <property type="protein sequence ID" value="MBP2327993.1"/>
    <property type="molecule type" value="Genomic_DNA"/>
</dbReference>
<dbReference type="RefSeq" id="WP_307855486.1">
    <property type="nucleotide sequence ID" value="NZ_JAGINW010000001.1"/>
</dbReference>
<dbReference type="InterPro" id="IPR019734">
    <property type="entry name" value="TPR_rpt"/>
</dbReference>
<dbReference type="SUPFAM" id="SSF48452">
    <property type="entry name" value="TPR-like"/>
    <property type="match status" value="3"/>
</dbReference>
<dbReference type="SMART" id="SM00862">
    <property type="entry name" value="Trans_reg_C"/>
    <property type="match status" value="1"/>
</dbReference>
<dbReference type="GO" id="GO:0003677">
    <property type="term" value="F:DNA binding"/>
    <property type="evidence" value="ECO:0007669"/>
    <property type="project" value="UniProtKB-KW"/>
</dbReference>
<dbReference type="InterPro" id="IPR011990">
    <property type="entry name" value="TPR-like_helical_dom_sf"/>
</dbReference>
<dbReference type="Gene3D" id="3.40.50.300">
    <property type="entry name" value="P-loop containing nucleotide triphosphate hydrolases"/>
    <property type="match status" value="1"/>
</dbReference>
<dbReference type="Gene3D" id="1.25.40.10">
    <property type="entry name" value="Tetratricopeptide repeat domain"/>
    <property type="match status" value="2"/>
</dbReference>
<accession>A0ABS4TUB5</accession>
<feature type="domain" description="Bacterial transcriptional activator" evidence="6">
    <location>
        <begin position="108"/>
        <end position="248"/>
    </location>
</feature>
<feature type="repeat" description="TPR" evidence="3">
    <location>
        <begin position="845"/>
        <end position="878"/>
    </location>
</feature>
<dbReference type="SUPFAM" id="SSF52540">
    <property type="entry name" value="P-loop containing nucleoside triphosphate hydrolases"/>
    <property type="match status" value="1"/>
</dbReference>
<gene>
    <name evidence="7" type="ORF">JOF56_008378</name>
</gene>
<dbReference type="PANTHER" id="PTHR47691:SF3">
    <property type="entry name" value="HTH-TYPE TRANSCRIPTIONAL REGULATOR RV0890C-RELATED"/>
    <property type="match status" value="1"/>
</dbReference>
<dbReference type="Pfam" id="PF13424">
    <property type="entry name" value="TPR_12"/>
    <property type="match status" value="2"/>
</dbReference>
<evidence type="ECO:0000256" key="4">
    <source>
        <dbReference type="SAM" id="MobiDB-lite"/>
    </source>
</evidence>
<dbReference type="Proteomes" id="UP001519332">
    <property type="component" value="Unassembled WGS sequence"/>
</dbReference>
<comment type="similarity">
    <text evidence="1">Belongs to the AfsR/DnrI/RedD regulatory family.</text>
</comment>
<feature type="domain" description="OmpR/PhoB-type" evidence="5">
    <location>
        <begin position="25"/>
        <end position="101"/>
    </location>
</feature>
<dbReference type="Pfam" id="PF03704">
    <property type="entry name" value="BTAD"/>
    <property type="match status" value="1"/>
</dbReference>
<dbReference type="PROSITE" id="PS50005">
    <property type="entry name" value="TPR"/>
    <property type="match status" value="2"/>
</dbReference>
<dbReference type="InterPro" id="IPR027417">
    <property type="entry name" value="P-loop_NTPase"/>
</dbReference>
<reference evidence="7 8" key="1">
    <citation type="submission" date="2021-03" db="EMBL/GenBank/DDBJ databases">
        <title>Sequencing the genomes of 1000 actinobacteria strains.</title>
        <authorList>
            <person name="Klenk H.-P."/>
        </authorList>
    </citation>
    <scope>NUCLEOTIDE SEQUENCE [LARGE SCALE GENOMIC DNA]</scope>
    <source>
        <strain evidence="7 8">DSM 46670</strain>
    </source>
</reference>
<keyword evidence="3" id="KW-0802">TPR repeat</keyword>
<evidence type="ECO:0000313" key="7">
    <source>
        <dbReference type="EMBL" id="MBP2327993.1"/>
    </source>
</evidence>
<evidence type="ECO:0000256" key="1">
    <source>
        <dbReference type="ARBA" id="ARBA00005820"/>
    </source>
</evidence>
<evidence type="ECO:0000256" key="3">
    <source>
        <dbReference type="PROSITE-ProRule" id="PRU00339"/>
    </source>
</evidence>
<dbReference type="InterPro" id="IPR016032">
    <property type="entry name" value="Sig_transdc_resp-reg_C-effctor"/>
</dbReference>
<proteinExistence type="inferred from homology"/>
<evidence type="ECO:0000256" key="2">
    <source>
        <dbReference type="ARBA" id="ARBA00023125"/>
    </source>
</evidence>
<keyword evidence="8" id="KW-1185">Reference proteome</keyword>